<protein>
    <submittedName>
        <fullName evidence="6">IclR family transcriptional regulator</fullName>
    </submittedName>
</protein>
<keyword evidence="7" id="KW-1185">Reference proteome</keyword>
<organism evidence="6 7">
    <name type="scientific">Streptomyces albus (strain ATCC 21838 / DSM 41398 / FERM P-419 / JCM 4703 / NBRC 107858)</name>
    <dbReference type="NCBI Taxonomy" id="1081613"/>
    <lineage>
        <taxon>Bacteria</taxon>
        <taxon>Bacillati</taxon>
        <taxon>Actinomycetota</taxon>
        <taxon>Actinomycetes</taxon>
        <taxon>Kitasatosporales</taxon>
        <taxon>Streptomycetaceae</taxon>
        <taxon>Streptomyces</taxon>
    </lineage>
</organism>
<dbReference type="KEGG" id="sals:SLNWT_6910"/>
<dbReference type="EMBL" id="CP010519">
    <property type="protein sequence ID" value="AJE87286.1"/>
    <property type="molecule type" value="Genomic_DNA"/>
</dbReference>
<dbReference type="Gene3D" id="3.30.450.40">
    <property type="match status" value="1"/>
</dbReference>
<dbReference type="InterPro" id="IPR036390">
    <property type="entry name" value="WH_DNA-bd_sf"/>
</dbReference>
<accession>A0A0B5F8U3</accession>
<dbReference type="GO" id="GO:0003677">
    <property type="term" value="F:DNA binding"/>
    <property type="evidence" value="ECO:0007669"/>
    <property type="project" value="UniProtKB-KW"/>
</dbReference>
<evidence type="ECO:0000256" key="2">
    <source>
        <dbReference type="ARBA" id="ARBA00023125"/>
    </source>
</evidence>
<gene>
    <name evidence="6" type="ORF">SLNWT_6910</name>
</gene>
<keyword evidence="3" id="KW-0804">Transcription</keyword>
<dbReference type="PROSITE" id="PS51078">
    <property type="entry name" value="ICLR_ED"/>
    <property type="match status" value="1"/>
</dbReference>
<proteinExistence type="predicted"/>
<dbReference type="Pfam" id="PF01614">
    <property type="entry name" value="IclR_C"/>
    <property type="match status" value="1"/>
</dbReference>
<dbReference type="GO" id="GO:0003700">
    <property type="term" value="F:DNA-binding transcription factor activity"/>
    <property type="evidence" value="ECO:0007669"/>
    <property type="project" value="TreeGrafter"/>
</dbReference>
<dbReference type="AlphaFoldDB" id="A0A0B5F8U3"/>
<sequence>MGSPLGADRTPYTEEKNESRCTRRCAVTLTGPPEQKPLAPPASILSKAFDVLGAFGPDRRVLTLTEIARGSDLPKSTVHRLIVRLCALGVLEPHGPGFRVGLPMRRLGSAMPIESLRQSALPHLGSLHHWAHRHVHLAALRGSRVVFVERMMVPGNDFPSADPGTDLPAHATALGKALLAHIPEEEARAALRAPLVPLTARTVVDPDAFAAELRGVRKDQVALARGESHPQVTCVAAPVLIRGRAVAAVSVSTSAHDAQVSRALRDAVRMTAVRISRDNQKVLADGHELWFPGPV</sequence>
<dbReference type="PANTHER" id="PTHR30136">
    <property type="entry name" value="HELIX-TURN-HELIX TRANSCRIPTIONAL REGULATOR, ICLR FAMILY"/>
    <property type="match status" value="1"/>
</dbReference>
<evidence type="ECO:0000313" key="7">
    <source>
        <dbReference type="Proteomes" id="UP000031523"/>
    </source>
</evidence>
<dbReference type="SMART" id="SM00346">
    <property type="entry name" value="HTH_ICLR"/>
    <property type="match status" value="1"/>
</dbReference>
<dbReference type="Pfam" id="PF09339">
    <property type="entry name" value="HTH_IclR"/>
    <property type="match status" value="1"/>
</dbReference>
<reference evidence="6 7" key="1">
    <citation type="submission" date="2015-01" db="EMBL/GenBank/DDBJ databases">
        <title>Enhanced salinomycin production by adjusting the supply of polyketide extender units in Streptomyce albus DSM 41398.</title>
        <authorList>
            <person name="Lu C."/>
        </authorList>
    </citation>
    <scope>NUCLEOTIDE SEQUENCE [LARGE SCALE GENOMIC DNA]</scope>
    <source>
        <strain evidence="7">ATCC 21838 / DSM 41398 / FERM P-419 / JCM 4703 / NBRC 107858</strain>
    </source>
</reference>
<dbReference type="SUPFAM" id="SSF55781">
    <property type="entry name" value="GAF domain-like"/>
    <property type="match status" value="1"/>
</dbReference>
<feature type="domain" description="IclR-ED" evidence="5">
    <location>
        <begin position="103"/>
        <end position="281"/>
    </location>
</feature>
<dbReference type="InterPro" id="IPR036388">
    <property type="entry name" value="WH-like_DNA-bd_sf"/>
</dbReference>
<dbReference type="GO" id="GO:0045892">
    <property type="term" value="P:negative regulation of DNA-templated transcription"/>
    <property type="evidence" value="ECO:0007669"/>
    <property type="project" value="TreeGrafter"/>
</dbReference>
<evidence type="ECO:0000313" key="6">
    <source>
        <dbReference type="EMBL" id="AJE87286.1"/>
    </source>
</evidence>
<dbReference type="InterPro" id="IPR029016">
    <property type="entry name" value="GAF-like_dom_sf"/>
</dbReference>
<dbReference type="Proteomes" id="UP000031523">
    <property type="component" value="Chromosome"/>
</dbReference>
<dbReference type="InterPro" id="IPR005471">
    <property type="entry name" value="Tscrpt_reg_IclR_N"/>
</dbReference>
<feature type="domain" description="HTH iclR-type" evidence="4">
    <location>
        <begin position="42"/>
        <end position="102"/>
    </location>
</feature>
<evidence type="ECO:0000256" key="3">
    <source>
        <dbReference type="ARBA" id="ARBA00023163"/>
    </source>
</evidence>
<dbReference type="InterPro" id="IPR014757">
    <property type="entry name" value="Tscrpt_reg_IclR_C"/>
</dbReference>
<dbReference type="Gene3D" id="1.10.10.10">
    <property type="entry name" value="Winged helix-like DNA-binding domain superfamily/Winged helix DNA-binding domain"/>
    <property type="match status" value="1"/>
</dbReference>
<evidence type="ECO:0000256" key="1">
    <source>
        <dbReference type="ARBA" id="ARBA00023015"/>
    </source>
</evidence>
<keyword evidence="2" id="KW-0238">DNA-binding</keyword>
<evidence type="ECO:0000259" key="5">
    <source>
        <dbReference type="PROSITE" id="PS51078"/>
    </source>
</evidence>
<evidence type="ECO:0000259" key="4">
    <source>
        <dbReference type="PROSITE" id="PS51077"/>
    </source>
</evidence>
<keyword evidence="1" id="KW-0805">Transcription regulation</keyword>
<name>A0A0B5F8U3_STRA4</name>
<dbReference type="PROSITE" id="PS51077">
    <property type="entry name" value="HTH_ICLR"/>
    <property type="match status" value="1"/>
</dbReference>
<dbReference type="PANTHER" id="PTHR30136:SF24">
    <property type="entry name" value="HTH-TYPE TRANSCRIPTIONAL REPRESSOR ALLR"/>
    <property type="match status" value="1"/>
</dbReference>
<dbReference type="SUPFAM" id="SSF46785">
    <property type="entry name" value="Winged helix' DNA-binding domain"/>
    <property type="match status" value="1"/>
</dbReference>
<dbReference type="InterPro" id="IPR050707">
    <property type="entry name" value="HTH_MetabolicPath_Reg"/>
</dbReference>